<name>A0A7X0RN05_9BACL</name>
<gene>
    <name evidence="2" type="ORF">H7C19_07510</name>
</gene>
<comment type="caution">
    <text evidence="2">The sequence shown here is derived from an EMBL/GenBank/DDBJ whole genome shotgun (WGS) entry which is preliminary data.</text>
</comment>
<reference evidence="2 3" key="1">
    <citation type="submission" date="2020-08" db="EMBL/GenBank/DDBJ databases">
        <title>Cohnella phylogeny.</title>
        <authorList>
            <person name="Dunlap C."/>
        </authorList>
    </citation>
    <scope>NUCLEOTIDE SEQUENCE [LARGE SCALE GENOMIC DNA]</scope>
    <source>
        <strain evidence="2 3">DSM 28246</strain>
    </source>
</reference>
<evidence type="ECO:0000256" key="1">
    <source>
        <dbReference type="SAM" id="Phobius"/>
    </source>
</evidence>
<protein>
    <recommendedName>
        <fullName evidence="4">YmcC</fullName>
    </recommendedName>
</protein>
<dbReference type="Proteomes" id="UP000547209">
    <property type="component" value="Unassembled WGS sequence"/>
</dbReference>
<proteinExistence type="predicted"/>
<keyword evidence="1" id="KW-1133">Transmembrane helix</keyword>
<dbReference type="AlphaFoldDB" id="A0A7X0RN05"/>
<evidence type="ECO:0000313" key="3">
    <source>
        <dbReference type="Proteomes" id="UP000547209"/>
    </source>
</evidence>
<feature type="transmembrane region" description="Helical" evidence="1">
    <location>
        <begin position="150"/>
        <end position="171"/>
    </location>
</feature>
<organism evidence="2 3">
    <name type="scientific">Cohnella nanjingensis</name>
    <dbReference type="NCBI Taxonomy" id="1387779"/>
    <lineage>
        <taxon>Bacteria</taxon>
        <taxon>Bacillati</taxon>
        <taxon>Bacillota</taxon>
        <taxon>Bacilli</taxon>
        <taxon>Bacillales</taxon>
        <taxon>Paenibacillaceae</taxon>
        <taxon>Cohnella</taxon>
    </lineage>
</organism>
<feature type="transmembrane region" description="Helical" evidence="1">
    <location>
        <begin position="117"/>
        <end position="138"/>
    </location>
</feature>
<keyword evidence="1" id="KW-0812">Transmembrane</keyword>
<dbReference type="RefSeq" id="WP_185141972.1">
    <property type="nucleotide sequence ID" value="NZ_JACJVP010000008.1"/>
</dbReference>
<feature type="transmembrane region" description="Helical" evidence="1">
    <location>
        <begin position="33"/>
        <end position="52"/>
    </location>
</feature>
<feature type="transmembrane region" description="Helical" evidence="1">
    <location>
        <begin position="58"/>
        <end position="82"/>
    </location>
</feature>
<keyword evidence="3" id="KW-1185">Reference proteome</keyword>
<evidence type="ECO:0000313" key="2">
    <source>
        <dbReference type="EMBL" id="MBB6670533.1"/>
    </source>
</evidence>
<feature type="transmembrane region" description="Helical" evidence="1">
    <location>
        <begin position="6"/>
        <end position="26"/>
    </location>
</feature>
<keyword evidence="1" id="KW-0472">Membrane</keyword>
<dbReference type="EMBL" id="JACJVP010000008">
    <property type="protein sequence ID" value="MBB6670533.1"/>
    <property type="molecule type" value="Genomic_DNA"/>
</dbReference>
<sequence length="179" mass="19751">MLAFIIGCEAAFWVFVLAGLACRYLLGRKRAGALLLICTPVVDLALLVATVVDLRNGAQAGFFHGLAAVYIGVSIAFGHGMIKWADERFAHRFAGGPPPRKKSKFGPEHARLERRGWLLHLLAWVIGCVLLYGMIALVDAAERTAALRQVMQLWSVVLGIDFIVSFSYTFWPRRPKTPA</sequence>
<evidence type="ECO:0008006" key="4">
    <source>
        <dbReference type="Google" id="ProtNLM"/>
    </source>
</evidence>
<accession>A0A7X0RN05</accession>